<dbReference type="PRINTS" id="PR00385">
    <property type="entry name" value="P450"/>
</dbReference>
<dbReference type="GO" id="GO:0008395">
    <property type="term" value="F:steroid hydroxylase activity"/>
    <property type="evidence" value="ECO:0007669"/>
    <property type="project" value="TreeGrafter"/>
</dbReference>
<keyword evidence="7 10" id="KW-0503">Monooxygenase</keyword>
<dbReference type="PROSITE" id="PS00086">
    <property type="entry name" value="CYTOCHROME_P450"/>
    <property type="match status" value="1"/>
</dbReference>
<evidence type="ECO:0000313" key="12">
    <source>
        <dbReference type="EMBL" id="CAF0835095.1"/>
    </source>
</evidence>
<accession>A0A813MJS3</accession>
<evidence type="ECO:0000256" key="6">
    <source>
        <dbReference type="ARBA" id="ARBA00023004"/>
    </source>
</evidence>
<dbReference type="PANTHER" id="PTHR24302:SF15">
    <property type="entry name" value="FATTY-ACID PEROXYGENASE"/>
    <property type="match status" value="1"/>
</dbReference>
<gene>
    <name evidence="11" type="ORF">BJG266_LOCUS527</name>
    <name evidence="12" type="ORF">QVE165_LOCUS6000</name>
</gene>
<evidence type="ECO:0008006" key="15">
    <source>
        <dbReference type="Google" id="ProtNLM"/>
    </source>
</evidence>
<dbReference type="InterPro" id="IPR002401">
    <property type="entry name" value="Cyt_P450_E_grp-I"/>
</dbReference>
<keyword evidence="4 9" id="KW-0479">Metal-binding</keyword>
<comment type="function">
    <text evidence="8">Cytochromes P450 are a group of heme-thiolate monooxygenases. They oxidize a variety of structurally unrelated compounds, including steroids, fatty acids, and xenobiotics.</text>
</comment>
<evidence type="ECO:0000256" key="9">
    <source>
        <dbReference type="PIRSR" id="PIRSR602401-1"/>
    </source>
</evidence>
<dbReference type="PANTHER" id="PTHR24302">
    <property type="entry name" value="CYTOCHROME P450 FAMILY 3"/>
    <property type="match status" value="1"/>
</dbReference>
<dbReference type="Pfam" id="PF00067">
    <property type="entry name" value="p450"/>
    <property type="match status" value="1"/>
</dbReference>
<dbReference type="InterPro" id="IPR017972">
    <property type="entry name" value="Cyt_P450_CS"/>
</dbReference>
<name>A0A813MJS3_9BILA</name>
<evidence type="ECO:0000313" key="11">
    <source>
        <dbReference type="EMBL" id="CAF0723308.1"/>
    </source>
</evidence>
<dbReference type="OrthoDB" id="2789670at2759"/>
<dbReference type="GO" id="GO:0016705">
    <property type="term" value="F:oxidoreductase activity, acting on paired donors, with incorporation or reduction of molecular oxygen"/>
    <property type="evidence" value="ECO:0007669"/>
    <property type="project" value="InterPro"/>
</dbReference>
<evidence type="ECO:0000313" key="13">
    <source>
        <dbReference type="Proteomes" id="UP000663832"/>
    </source>
</evidence>
<protein>
    <recommendedName>
        <fullName evidence="15">Cytochrome P450</fullName>
    </recommendedName>
</protein>
<evidence type="ECO:0000256" key="2">
    <source>
        <dbReference type="ARBA" id="ARBA00010617"/>
    </source>
</evidence>
<dbReference type="FunFam" id="1.10.630.10:FF:000182">
    <property type="entry name" value="Cytochrome P450 3A4"/>
    <property type="match status" value="1"/>
</dbReference>
<dbReference type="InterPro" id="IPR001128">
    <property type="entry name" value="Cyt_P450"/>
</dbReference>
<dbReference type="SUPFAM" id="SSF48264">
    <property type="entry name" value="Cytochrome P450"/>
    <property type="match status" value="1"/>
</dbReference>
<dbReference type="Proteomes" id="UP000663877">
    <property type="component" value="Unassembled WGS sequence"/>
</dbReference>
<dbReference type="GO" id="GO:0020037">
    <property type="term" value="F:heme binding"/>
    <property type="evidence" value="ECO:0007669"/>
    <property type="project" value="InterPro"/>
</dbReference>
<evidence type="ECO:0000256" key="3">
    <source>
        <dbReference type="ARBA" id="ARBA00022617"/>
    </source>
</evidence>
<evidence type="ECO:0000256" key="5">
    <source>
        <dbReference type="ARBA" id="ARBA00023002"/>
    </source>
</evidence>
<dbReference type="InterPro" id="IPR050705">
    <property type="entry name" value="Cytochrome_P450_3A"/>
</dbReference>
<evidence type="ECO:0000256" key="1">
    <source>
        <dbReference type="ARBA" id="ARBA00001971"/>
    </source>
</evidence>
<dbReference type="Proteomes" id="UP000663832">
    <property type="component" value="Unassembled WGS sequence"/>
</dbReference>
<comment type="cofactor">
    <cofactor evidence="1 9">
        <name>heme</name>
        <dbReference type="ChEBI" id="CHEBI:30413"/>
    </cofactor>
</comment>
<keyword evidence="13" id="KW-1185">Reference proteome</keyword>
<evidence type="ECO:0000256" key="10">
    <source>
        <dbReference type="RuleBase" id="RU000461"/>
    </source>
</evidence>
<evidence type="ECO:0000256" key="8">
    <source>
        <dbReference type="ARBA" id="ARBA00043906"/>
    </source>
</evidence>
<proteinExistence type="inferred from homology"/>
<evidence type="ECO:0000256" key="7">
    <source>
        <dbReference type="ARBA" id="ARBA00023033"/>
    </source>
</evidence>
<dbReference type="EMBL" id="CAJNOI010000001">
    <property type="protein sequence ID" value="CAF0723308.1"/>
    <property type="molecule type" value="Genomic_DNA"/>
</dbReference>
<reference evidence="11" key="1">
    <citation type="submission" date="2021-02" db="EMBL/GenBank/DDBJ databases">
        <authorList>
            <person name="Nowell W R."/>
        </authorList>
    </citation>
    <scope>NUCLEOTIDE SEQUENCE</scope>
</reference>
<dbReference type="PRINTS" id="PR00463">
    <property type="entry name" value="EP450I"/>
</dbReference>
<comment type="similarity">
    <text evidence="2 10">Belongs to the cytochrome P450 family.</text>
</comment>
<evidence type="ECO:0000256" key="4">
    <source>
        <dbReference type="ARBA" id="ARBA00022723"/>
    </source>
</evidence>
<sequence>MSVSIHNWTKQFGRIYGYFEGHTPILVVSDSKIINEIFTKKNFSKFHSRRQFPLEDRRTETGVHLFSATGDEWRRQRAIFNPTFSLTKIKNMLPTIEDCTATLLNKLQESMQTSPQGFDIYKLYKCLTMDLIWRCCFNMKTDMQNNLNNPYLIRSQQVFARQNSTYLATLLSIFIPEQQSTWLAMHCWLNNIKAKLRHLLPIGKNLIEEDPSEWLKNNVDDFIDKAKTSHNENSIKSNDLLRLMLDATKTNFTDINQQSHHDRVLSINEIKQNIYLFMTAGYETASTTLAYITHVLATHPAEQRKLQNHIDSYLNNDDILDLNIIEKMEYLDQFIKETLRMYPITPIVINRECSEQINIPRLGLICPGTKITVDMYSLHYDNELWGPVDTKIFYPERFASKPSHPAEWIPFGIGPRKCVGMKFALTEIKIIIIRLLQKYTVLPMSMNDTDLELVELVTITPKQVSVKLEKRTNI</sequence>
<dbReference type="InterPro" id="IPR036396">
    <property type="entry name" value="Cyt_P450_sf"/>
</dbReference>
<dbReference type="Gene3D" id="1.10.630.10">
    <property type="entry name" value="Cytochrome P450"/>
    <property type="match status" value="1"/>
</dbReference>
<evidence type="ECO:0000313" key="14">
    <source>
        <dbReference type="Proteomes" id="UP000663877"/>
    </source>
</evidence>
<dbReference type="GO" id="GO:0005506">
    <property type="term" value="F:iron ion binding"/>
    <property type="evidence" value="ECO:0007669"/>
    <property type="project" value="InterPro"/>
</dbReference>
<keyword evidence="3 9" id="KW-0349">Heme</keyword>
<dbReference type="EMBL" id="CAJNOM010000024">
    <property type="protein sequence ID" value="CAF0835095.1"/>
    <property type="molecule type" value="Genomic_DNA"/>
</dbReference>
<keyword evidence="6 9" id="KW-0408">Iron</keyword>
<dbReference type="AlphaFoldDB" id="A0A813MJS3"/>
<organism evidence="11 14">
    <name type="scientific">Adineta steineri</name>
    <dbReference type="NCBI Taxonomy" id="433720"/>
    <lineage>
        <taxon>Eukaryota</taxon>
        <taxon>Metazoa</taxon>
        <taxon>Spiralia</taxon>
        <taxon>Gnathifera</taxon>
        <taxon>Rotifera</taxon>
        <taxon>Eurotatoria</taxon>
        <taxon>Bdelloidea</taxon>
        <taxon>Adinetida</taxon>
        <taxon>Adinetidae</taxon>
        <taxon>Adineta</taxon>
    </lineage>
</organism>
<keyword evidence="5 10" id="KW-0560">Oxidoreductase</keyword>
<feature type="binding site" description="axial binding residue" evidence="9">
    <location>
        <position position="418"/>
    </location>
    <ligand>
        <name>heme</name>
        <dbReference type="ChEBI" id="CHEBI:30413"/>
    </ligand>
    <ligandPart>
        <name>Fe</name>
        <dbReference type="ChEBI" id="CHEBI:18248"/>
    </ligandPart>
</feature>
<comment type="caution">
    <text evidence="11">The sequence shown here is derived from an EMBL/GenBank/DDBJ whole genome shotgun (WGS) entry which is preliminary data.</text>
</comment>